<evidence type="ECO:0000256" key="1">
    <source>
        <dbReference type="PROSITE-ProRule" id="PRU00497"/>
    </source>
</evidence>
<gene>
    <name evidence="3" type="primary">CUO6_2</name>
    <name evidence="3" type="ORF">Anas_06587</name>
</gene>
<evidence type="ECO:0000313" key="3">
    <source>
        <dbReference type="EMBL" id="KAB7500343.1"/>
    </source>
</evidence>
<organism evidence="3 4">
    <name type="scientific">Armadillidium nasatum</name>
    <dbReference type="NCBI Taxonomy" id="96803"/>
    <lineage>
        <taxon>Eukaryota</taxon>
        <taxon>Metazoa</taxon>
        <taxon>Ecdysozoa</taxon>
        <taxon>Arthropoda</taxon>
        <taxon>Crustacea</taxon>
        <taxon>Multicrustacea</taxon>
        <taxon>Malacostraca</taxon>
        <taxon>Eumalacostraca</taxon>
        <taxon>Peracarida</taxon>
        <taxon>Isopoda</taxon>
        <taxon>Oniscidea</taxon>
        <taxon>Crinocheta</taxon>
        <taxon>Armadillidiidae</taxon>
        <taxon>Armadillidium</taxon>
    </lineage>
</organism>
<sequence length="221" mass="25369">MNHNEENLSFFCDILDNFNYSIVKENAISKDNFYLEHITDKSEYLGNVNKPMSNKESNLDPLMLNSKPSPKNTNNYKKNIGKHTLSKRIGDNTAEFVPSENEQLRFKKEVGKYDTKFIPNEYRYQDPLTGSYGFGYKTQNQYREEVRTADGTVRGNFGWVDDTGKWHHTIFIADKYGYRINTPENIINNHHSSNIPAASLTSASKKESTYLSYSDGNASFA</sequence>
<dbReference type="AlphaFoldDB" id="A0A5N5T1K2"/>
<feature type="region of interest" description="Disordered" evidence="2">
    <location>
        <begin position="55"/>
        <end position="78"/>
    </location>
</feature>
<protein>
    <submittedName>
        <fullName evidence="3">Cuticle protein 6</fullName>
    </submittedName>
</protein>
<name>A0A5N5T1K2_9CRUS</name>
<evidence type="ECO:0000313" key="4">
    <source>
        <dbReference type="Proteomes" id="UP000326759"/>
    </source>
</evidence>
<feature type="compositionally biased region" description="Polar residues" evidence="2">
    <location>
        <begin position="66"/>
        <end position="77"/>
    </location>
</feature>
<evidence type="ECO:0000256" key="2">
    <source>
        <dbReference type="SAM" id="MobiDB-lite"/>
    </source>
</evidence>
<keyword evidence="1" id="KW-0193">Cuticle</keyword>
<reference evidence="3 4" key="1">
    <citation type="journal article" date="2019" name="PLoS Biol.">
        <title>Sex chromosomes control vertical transmission of feminizing Wolbachia symbionts in an isopod.</title>
        <authorList>
            <person name="Becking T."/>
            <person name="Chebbi M.A."/>
            <person name="Giraud I."/>
            <person name="Moumen B."/>
            <person name="Laverre T."/>
            <person name="Caubet Y."/>
            <person name="Peccoud J."/>
            <person name="Gilbert C."/>
            <person name="Cordaux R."/>
        </authorList>
    </citation>
    <scope>NUCLEOTIDE SEQUENCE [LARGE SCALE GENOMIC DNA]</scope>
    <source>
        <strain evidence="3">ANa2</strain>
        <tissue evidence="3">Whole body excluding digestive tract and cuticle</tissue>
    </source>
</reference>
<dbReference type="EMBL" id="SEYY01014314">
    <property type="protein sequence ID" value="KAB7500343.1"/>
    <property type="molecule type" value="Genomic_DNA"/>
</dbReference>
<dbReference type="InterPro" id="IPR000618">
    <property type="entry name" value="Insect_cuticle"/>
</dbReference>
<dbReference type="Pfam" id="PF00379">
    <property type="entry name" value="Chitin_bind_4"/>
    <property type="match status" value="1"/>
</dbReference>
<dbReference type="Proteomes" id="UP000326759">
    <property type="component" value="Unassembled WGS sequence"/>
</dbReference>
<comment type="caution">
    <text evidence="3">The sequence shown here is derived from an EMBL/GenBank/DDBJ whole genome shotgun (WGS) entry which is preliminary data.</text>
</comment>
<dbReference type="GO" id="GO:0042302">
    <property type="term" value="F:structural constituent of cuticle"/>
    <property type="evidence" value="ECO:0007669"/>
    <property type="project" value="UniProtKB-UniRule"/>
</dbReference>
<proteinExistence type="predicted"/>
<dbReference type="OrthoDB" id="6376947at2759"/>
<keyword evidence="4" id="KW-1185">Reference proteome</keyword>
<dbReference type="PROSITE" id="PS51155">
    <property type="entry name" value="CHIT_BIND_RR_2"/>
    <property type="match status" value="1"/>
</dbReference>
<accession>A0A5N5T1K2</accession>